<evidence type="ECO:0000256" key="1">
    <source>
        <dbReference type="ARBA" id="ARBA00022729"/>
    </source>
</evidence>
<gene>
    <name evidence="5" type="ORF">B296_00032883</name>
</gene>
<dbReference type="InterPro" id="IPR011043">
    <property type="entry name" value="Gal_Oxase/kelch_b-propeller"/>
</dbReference>
<protein>
    <recommendedName>
        <fullName evidence="7">Galactose oxidase-like Early set domain-containing protein</fullName>
    </recommendedName>
</protein>
<feature type="chain" id="PRO_5019126517" description="Galactose oxidase-like Early set domain-containing protein" evidence="2">
    <location>
        <begin position="27"/>
        <end position="550"/>
    </location>
</feature>
<dbReference type="Proteomes" id="UP000287651">
    <property type="component" value="Unassembled WGS sequence"/>
</dbReference>
<dbReference type="Pfam" id="PF07250">
    <property type="entry name" value="Glyoxal_oxid_N"/>
    <property type="match status" value="1"/>
</dbReference>
<dbReference type="SUPFAM" id="SSF81296">
    <property type="entry name" value="E set domains"/>
    <property type="match status" value="1"/>
</dbReference>
<dbReference type="InterPro" id="IPR014756">
    <property type="entry name" value="Ig_E-set"/>
</dbReference>
<accession>A0A426Z6S5</accession>
<keyword evidence="1 2" id="KW-0732">Signal</keyword>
<comment type="caution">
    <text evidence="5">The sequence shown here is derived from an EMBL/GenBank/DDBJ whole genome shotgun (WGS) entry which is preliminary data.</text>
</comment>
<dbReference type="InterPro" id="IPR009880">
    <property type="entry name" value="Glyoxal_oxidase_N"/>
</dbReference>
<dbReference type="SUPFAM" id="SSF50965">
    <property type="entry name" value="Galactose oxidase, central domain"/>
    <property type="match status" value="1"/>
</dbReference>
<feature type="signal peptide" evidence="2">
    <location>
        <begin position="1"/>
        <end position="26"/>
    </location>
</feature>
<feature type="domain" description="Galactose oxidase-like Early set" evidence="4">
    <location>
        <begin position="441"/>
        <end position="548"/>
    </location>
</feature>
<evidence type="ECO:0000256" key="2">
    <source>
        <dbReference type="SAM" id="SignalP"/>
    </source>
</evidence>
<sequence>MNHSTAACPPFLLLFLCLAAVSPATASGRGEWELLKRSVGVSAMHMQLLSNDRVIVFDRTDFGPSNLSLPGGRCRNDPRDWTLTLDCTAHAAEYDVASNAVRPLTVLTDPWCSSGTVSPDGRLIQTGGANDGERAVRYLDPCPDRLCDWEEDAAGLAVPRWYATNHVLPDGRAVVVGGRSQHNFEFVPKLGAADAGAVSLPFLRETRDAEYNNLYPFVYLNLDGNLFVFANNRAILLDYKTNSIVRTYPTVPDGHPRNYPSTGSSVLLPLRPSGSAAEVLICGGAPEGSYTKAVTRKVFVAALDTCLRIGINDPSPSWSVETMPTPRLMGDMILLPSGDEVLIINGAAAGSAGWELGREPVLTPVAYRHGSPPGSRFDLKTPATTPRMYHSTAILLRDGRVLVGGSNPHAFYNFTGVDFPTDLSLEAYSPAYLEAANSDARPAITGAGPPVVELNYGKPFSLRFSVTAMSEKGVLVTMVAPSFATHSFSMNQRLLILESGPAAAADAESSLYVVDAMAPSSTFMAPPGYYMVFVVNGGIPSDGVWVHIQQ</sequence>
<dbReference type="Gene3D" id="2.60.40.10">
    <property type="entry name" value="Immunoglobulins"/>
    <property type="match status" value="1"/>
</dbReference>
<dbReference type="EMBL" id="AMZH03008116">
    <property type="protein sequence ID" value="RRT59675.1"/>
    <property type="molecule type" value="Genomic_DNA"/>
</dbReference>
<evidence type="ECO:0000313" key="5">
    <source>
        <dbReference type="EMBL" id="RRT59675.1"/>
    </source>
</evidence>
<dbReference type="InterPro" id="IPR037293">
    <property type="entry name" value="Gal_Oxidase_central_sf"/>
</dbReference>
<dbReference type="PANTHER" id="PTHR32208:SF62">
    <property type="entry name" value="OXIDASE, PUTATIVE, EXPRESSED-RELATED"/>
    <property type="match status" value="1"/>
</dbReference>
<reference evidence="5 6" key="1">
    <citation type="journal article" date="2014" name="Agronomy (Basel)">
        <title>A Draft Genome Sequence for Ensete ventricosum, the Drought-Tolerant Tree Against Hunger.</title>
        <authorList>
            <person name="Harrison J."/>
            <person name="Moore K.A."/>
            <person name="Paszkiewicz K."/>
            <person name="Jones T."/>
            <person name="Grant M."/>
            <person name="Ambacheew D."/>
            <person name="Muzemil S."/>
            <person name="Studholme D.J."/>
        </authorList>
    </citation>
    <scope>NUCLEOTIDE SEQUENCE [LARGE SCALE GENOMIC DNA]</scope>
</reference>
<proteinExistence type="predicted"/>
<dbReference type="Gene3D" id="2.130.10.80">
    <property type="entry name" value="Galactose oxidase/kelch, beta-propeller"/>
    <property type="match status" value="1"/>
</dbReference>
<evidence type="ECO:0000259" key="4">
    <source>
        <dbReference type="Pfam" id="PF09118"/>
    </source>
</evidence>
<evidence type="ECO:0000259" key="3">
    <source>
        <dbReference type="Pfam" id="PF07250"/>
    </source>
</evidence>
<organism evidence="5 6">
    <name type="scientific">Ensete ventricosum</name>
    <name type="common">Abyssinian banana</name>
    <name type="synonym">Musa ensete</name>
    <dbReference type="NCBI Taxonomy" id="4639"/>
    <lineage>
        <taxon>Eukaryota</taxon>
        <taxon>Viridiplantae</taxon>
        <taxon>Streptophyta</taxon>
        <taxon>Embryophyta</taxon>
        <taxon>Tracheophyta</taxon>
        <taxon>Spermatophyta</taxon>
        <taxon>Magnoliopsida</taxon>
        <taxon>Liliopsida</taxon>
        <taxon>Zingiberales</taxon>
        <taxon>Musaceae</taxon>
        <taxon>Ensete</taxon>
    </lineage>
</organism>
<dbReference type="AlphaFoldDB" id="A0A426Z6S5"/>
<dbReference type="InterPro" id="IPR015202">
    <property type="entry name" value="GO-like_E_set"/>
</dbReference>
<dbReference type="Pfam" id="PF09118">
    <property type="entry name" value="GO-like_E_set"/>
    <property type="match status" value="1"/>
</dbReference>
<evidence type="ECO:0000313" key="6">
    <source>
        <dbReference type="Proteomes" id="UP000287651"/>
    </source>
</evidence>
<name>A0A426Z6S5_ENSVE</name>
<dbReference type="PANTHER" id="PTHR32208">
    <property type="entry name" value="SECRETED PROTEIN-RELATED"/>
    <property type="match status" value="1"/>
</dbReference>
<evidence type="ECO:0008006" key="7">
    <source>
        <dbReference type="Google" id="ProtNLM"/>
    </source>
</evidence>
<dbReference type="CDD" id="cd02851">
    <property type="entry name" value="E_set_GO_C"/>
    <property type="match status" value="1"/>
</dbReference>
<dbReference type="InterPro" id="IPR013783">
    <property type="entry name" value="Ig-like_fold"/>
</dbReference>
<feature type="domain" description="Glyoxal oxidase N-terminal" evidence="3">
    <location>
        <begin position="44"/>
        <end position="432"/>
    </location>
</feature>